<dbReference type="SUPFAM" id="SSF48403">
    <property type="entry name" value="Ankyrin repeat"/>
    <property type="match status" value="1"/>
</dbReference>
<name>A0A0A8US14_LEGHA</name>
<keyword evidence="1" id="KW-0677">Repeat</keyword>
<dbReference type="Gene3D" id="1.25.40.20">
    <property type="entry name" value="Ankyrin repeat-containing domain"/>
    <property type="match status" value="1"/>
</dbReference>
<dbReference type="PANTHER" id="PTHR24201">
    <property type="entry name" value="ANK_REP_REGION DOMAIN-CONTAINING PROTEIN"/>
    <property type="match status" value="1"/>
</dbReference>
<reference evidence="5" key="1">
    <citation type="submission" date="2014-09" db="EMBL/GenBank/DDBJ databases">
        <authorList>
            <person name="Gomez-Valero L."/>
        </authorList>
    </citation>
    <scope>NUCLEOTIDE SEQUENCE [LARGE SCALE GENOMIC DNA]</scope>
    <source>
        <strain evidence="5">ATCC35250</strain>
    </source>
</reference>
<gene>
    <name evidence="4" type="ORF">LHA_1268</name>
</gene>
<keyword evidence="5" id="KW-1185">Reference proteome</keyword>
<accession>A0A0A8US14</accession>
<dbReference type="KEGG" id="lha:LHA_1268"/>
<dbReference type="PATRIC" id="fig|449.7.peg.3279"/>
<dbReference type="HOGENOM" id="CLU_556418_0_0_6"/>
<evidence type="ECO:0000256" key="3">
    <source>
        <dbReference type="PROSITE-ProRule" id="PRU00023"/>
    </source>
</evidence>
<feature type="repeat" description="ANK" evidence="3">
    <location>
        <begin position="307"/>
        <end position="339"/>
    </location>
</feature>
<dbReference type="STRING" id="449.LHA_1268"/>
<dbReference type="InterPro" id="IPR002110">
    <property type="entry name" value="Ankyrin_rpt"/>
</dbReference>
<evidence type="ECO:0000313" key="4">
    <source>
        <dbReference type="EMBL" id="CEK10321.1"/>
    </source>
</evidence>
<dbReference type="Proteomes" id="UP000032803">
    <property type="component" value="Chromosome I"/>
</dbReference>
<dbReference type="SMART" id="SM00248">
    <property type="entry name" value="ANK"/>
    <property type="match status" value="4"/>
</dbReference>
<dbReference type="InterPro" id="IPR036770">
    <property type="entry name" value="Ankyrin_rpt-contain_sf"/>
</dbReference>
<dbReference type="PROSITE" id="PS50088">
    <property type="entry name" value="ANK_REPEAT"/>
    <property type="match status" value="1"/>
</dbReference>
<dbReference type="PANTHER" id="PTHR24201:SF15">
    <property type="entry name" value="ANKYRIN REPEAT DOMAIN-CONTAINING PROTEIN 66"/>
    <property type="match status" value="1"/>
</dbReference>
<dbReference type="EMBL" id="LN681225">
    <property type="protein sequence ID" value="CEK10321.1"/>
    <property type="molecule type" value="Genomic_DNA"/>
</dbReference>
<dbReference type="InterPro" id="IPR050776">
    <property type="entry name" value="Ank_Repeat/CDKN_Inhibitor"/>
</dbReference>
<dbReference type="AlphaFoldDB" id="A0A0A8US14"/>
<proteinExistence type="predicted"/>
<evidence type="ECO:0000256" key="1">
    <source>
        <dbReference type="ARBA" id="ARBA00022737"/>
    </source>
</evidence>
<evidence type="ECO:0000256" key="2">
    <source>
        <dbReference type="ARBA" id="ARBA00023043"/>
    </source>
</evidence>
<sequence>MLKLIKLMTSLGYENITEKGICAGITSMWIQAWLSGKEEEAKFIARLKKLLDEKIFNTVLINNINEVQDKLKSGISPEKLTNEEYETLEIIAFLDGIQLYQRPSKYKSFLFDKNLSQIDIVSISKVIASNRLEKLGNIQKIFSEPVVCNETELLTYINNLRHIIANEHDRVALSISSGQHRFGLRYDTESEQWIMVDQSIVGQNIEALTFSSSELIPFIKGVFATHENIIFNVDIFSATNNLPSSLLIEQLEQFRNQHFNEFDEEKATRETSYTKMTIAHIAALYGHCDYLQKYLDFKLPLTQCTNEKLTPAHFAAKGNQLEAMDILLQSPIDINAIAKDQSTPASIATEDGFFEMLRKLIDNGATNFHAPEDKSILDLALENDRKEMLLIILAAMPPQDLTKTQIKKIHKHRQELLVHCVTFAATLTADAQARYLEDIRDSNNALGFIFNHHQPTKNPIKFFQKFSKTKEMVELAKNFESMLLKPRLPL</sequence>
<keyword evidence="2 3" id="KW-0040">ANK repeat</keyword>
<protein>
    <submittedName>
        <fullName evidence="4">Uncharacterized protein</fullName>
    </submittedName>
</protein>
<organism evidence="4 5">
    <name type="scientific">Legionella hackeliae</name>
    <dbReference type="NCBI Taxonomy" id="449"/>
    <lineage>
        <taxon>Bacteria</taxon>
        <taxon>Pseudomonadati</taxon>
        <taxon>Pseudomonadota</taxon>
        <taxon>Gammaproteobacteria</taxon>
        <taxon>Legionellales</taxon>
        <taxon>Legionellaceae</taxon>
        <taxon>Legionella</taxon>
    </lineage>
</organism>
<evidence type="ECO:0000313" key="5">
    <source>
        <dbReference type="Proteomes" id="UP000032803"/>
    </source>
</evidence>